<name>A0A941GYU1_9CHRO</name>
<evidence type="ECO:0000313" key="1">
    <source>
        <dbReference type="EMBL" id="MBR8828968.1"/>
    </source>
</evidence>
<organism evidence="1 2">
    <name type="scientific">Gomphosphaeria aponina SAG 52.96 = DSM 107014</name>
    <dbReference type="NCBI Taxonomy" id="1521640"/>
    <lineage>
        <taxon>Bacteria</taxon>
        <taxon>Bacillati</taxon>
        <taxon>Cyanobacteriota</taxon>
        <taxon>Cyanophyceae</taxon>
        <taxon>Oscillatoriophycideae</taxon>
        <taxon>Chroococcales</taxon>
        <taxon>Gomphosphaeriaceae</taxon>
        <taxon>Gomphosphaeria</taxon>
    </lineage>
</organism>
<proteinExistence type="predicted"/>
<dbReference type="AlphaFoldDB" id="A0A941GYU1"/>
<protein>
    <recommendedName>
        <fullName evidence="3">DUF2281 domain-containing protein</fullName>
    </recommendedName>
</protein>
<dbReference type="Proteomes" id="UP000767446">
    <property type="component" value="Unassembled WGS sequence"/>
</dbReference>
<evidence type="ECO:0008006" key="3">
    <source>
        <dbReference type="Google" id="ProtNLM"/>
    </source>
</evidence>
<dbReference type="EMBL" id="JADQBC010000098">
    <property type="protein sequence ID" value="MBR8828968.1"/>
    <property type="molecule type" value="Genomic_DNA"/>
</dbReference>
<sequence length="78" mass="8801">MIQQLEKAISKLSELSESEQEEIAQIIITTIESKKQSANGWDRSKEMAGSISDTTLLSESSLAKDWLTEEEDKAWQNL</sequence>
<gene>
    <name evidence="1" type="ORF">DSM107014_13890</name>
</gene>
<reference evidence="1" key="1">
    <citation type="submission" date="2021-02" db="EMBL/GenBank/DDBJ databases">
        <title>Metagenome analyses of Stigonema ocellatum DSM 106950, Chlorogloea purpurea SAG 13.99 and Gomphosphaeria aponina DSM 107014.</title>
        <authorList>
            <person name="Marter P."/>
            <person name="Huang S."/>
        </authorList>
    </citation>
    <scope>NUCLEOTIDE SEQUENCE</scope>
    <source>
        <strain evidence="1">JP213</strain>
    </source>
</reference>
<comment type="caution">
    <text evidence="1">The sequence shown here is derived from an EMBL/GenBank/DDBJ whole genome shotgun (WGS) entry which is preliminary data.</text>
</comment>
<accession>A0A941GYU1</accession>
<evidence type="ECO:0000313" key="2">
    <source>
        <dbReference type="Proteomes" id="UP000767446"/>
    </source>
</evidence>